<dbReference type="eggNOG" id="COG0666">
    <property type="taxonomic scope" value="Bacteria"/>
</dbReference>
<accession>A0A0K1NJW4</accession>
<keyword evidence="8" id="KW-1185">Reference proteome</keyword>
<reference evidence="6 8" key="2">
    <citation type="submission" date="2021-03" db="EMBL/GenBank/DDBJ databases">
        <title>Human Oral Microbial Genomes.</title>
        <authorList>
            <person name="Johnston C.D."/>
            <person name="Chen T."/>
            <person name="Dewhirst F.E."/>
        </authorList>
    </citation>
    <scope>NUCLEOTIDE SEQUENCE [LARGE SCALE GENOMIC DNA]</scope>
    <source>
        <strain evidence="6 8">W1435</strain>
    </source>
</reference>
<dbReference type="SUPFAM" id="SSF48403">
    <property type="entry name" value="Ankyrin repeat"/>
    <property type="match status" value="1"/>
</dbReference>
<proteinExistence type="predicted"/>
<dbReference type="Proteomes" id="UP000060345">
    <property type="component" value="Chromosome 1"/>
</dbReference>
<keyword evidence="4" id="KW-0732">Signal</keyword>
<dbReference type="PANTHER" id="PTHR24189">
    <property type="entry name" value="MYOTROPHIN"/>
    <property type="match status" value="1"/>
</dbReference>
<dbReference type="InterPro" id="IPR036770">
    <property type="entry name" value="Ankyrin_rpt-contain_sf"/>
</dbReference>
<evidence type="ECO:0000313" key="6">
    <source>
        <dbReference type="EMBL" id="QUB87026.1"/>
    </source>
</evidence>
<gene>
    <name evidence="5" type="ORF">ADJ77_06265</name>
    <name evidence="6" type="ORF">J5A51_05980</name>
</gene>
<dbReference type="Proteomes" id="UP000682005">
    <property type="component" value="Chromosome 1"/>
</dbReference>
<dbReference type="Gene3D" id="1.25.40.20">
    <property type="entry name" value="Ankyrin repeat-containing domain"/>
    <property type="match status" value="1"/>
</dbReference>
<evidence type="ECO:0000313" key="5">
    <source>
        <dbReference type="EMBL" id="AKU69392.1"/>
    </source>
</evidence>
<sequence>MKNILTILLITLSSCSMFKSNPPYAGYFSNAEFPVIEAIHNKDKETLKTMMKQGWNVNSTGKYGMSYLLYAVWEKNYPMTEFLLENGADPNFLSNIWDETPNDGEAYLPLSTVCNGKYNTKFIKLLIDHGANVNDDRAILPICEAASSNDKQKIEYLLEHGADINKFNHNKETVITDQAVVYKWEMVLWLWDKGADPMKAGGTGRNTGGKSNVAYWVQVAIDGTGLTNEGERVKRRLESIGVTFPYQPAQKKDTEAEK</sequence>
<dbReference type="Pfam" id="PF12796">
    <property type="entry name" value="Ank_2"/>
    <property type="match status" value="2"/>
</dbReference>
<evidence type="ECO:0000313" key="8">
    <source>
        <dbReference type="Proteomes" id="UP000682005"/>
    </source>
</evidence>
<keyword evidence="2 3" id="KW-0040">ANK repeat</keyword>
<evidence type="ECO:0000256" key="3">
    <source>
        <dbReference type="PROSITE-ProRule" id="PRU00023"/>
    </source>
</evidence>
<dbReference type="EMBL" id="CP012074">
    <property type="protein sequence ID" value="AKU69392.1"/>
    <property type="molecule type" value="Genomic_DNA"/>
</dbReference>
<evidence type="ECO:0000256" key="4">
    <source>
        <dbReference type="SAM" id="SignalP"/>
    </source>
</evidence>
<dbReference type="InterPro" id="IPR002110">
    <property type="entry name" value="Ankyrin_rpt"/>
</dbReference>
<reference evidence="5 7" key="1">
    <citation type="submission" date="2015-07" db="EMBL/GenBank/DDBJ databases">
        <authorList>
            <person name="Noorani M."/>
        </authorList>
    </citation>
    <scope>NUCLEOTIDE SEQUENCE [LARGE SCALE GENOMIC DNA]</scope>
    <source>
        <strain evidence="5 7">W1435</strain>
    </source>
</reference>
<feature type="signal peptide" evidence="4">
    <location>
        <begin position="1"/>
        <end position="25"/>
    </location>
</feature>
<dbReference type="OrthoDB" id="1942479at2"/>
<evidence type="ECO:0000256" key="1">
    <source>
        <dbReference type="ARBA" id="ARBA00022737"/>
    </source>
</evidence>
<protein>
    <submittedName>
        <fullName evidence="5 6">Ankyrin</fullName>
    </submittedName>
</protein>
<evidence type="ECO:0000256" key="2">
    <source>
        <dbReference type="ARBA" id="ARBA00023043"/>
    </source>
</evidence>
<dbReference type="STRING" id="1236517.ADJ77_06265"/>
<evidence type="ECO:0000313" key="7">
    <source>
        <dbReference type="Proteomes" id="UP000060345"/>
    </source>
</evidence>
<dbReference type="SMART" id="SM00248">
    <property type="entry name" value="ANK"/>
    <property type="match status" value="4"/>
</dbReference>
<dbReference type="EMBL" id="CP072370">
    <property type="protein sequence ID" value="QUB87026.1"/>
    <property type="molecule type" value="Genomic_DNA"/>
</dbReference>
<dbReference type="AlphaFoldDB" id="A0A0K1NJW4"/>
<feature type="chain" id="PRO_5044544517" evidence="4">
    <location>
        <begin position="26"/>
        <end position="258"/>
    </location>
</feature>
<keyword evidence="1" id="KW-0677">Repeat</keyword>
<dbReference type="RefSeq" id="WP_042740805.1">
    <property type="nucleotide sequence ID" value="NZ_BAKO01000003.1"/>
</dbReference>
<organism evidence="5 7">
    <name type="scientific">Prevotella fusca JCM 17724</name>
    <dbReference type="NCBI Taxonomy" id="1236517"/>
    <lineage>
        <taxon>Bacteria</taxon>
        <taxon>Pseudomonadati</taxon>
        <taxon>Bacteroidota</taxon>
        <taxon>Bacteroidia</taxon>
        <taxon>Bacteroidales</taxon>
        <taxon>Prevotellaceae</taxon>
        <taxon>Prevotella</taxon>
    </lineage>
</organism>
<feature type="repeat" description="ANK" evidence="3">
    <location>
        <begin position="63"/>
        <end position="95"/>
    </location>
</feature>
<dbReference type="InterPro" id="IPR050745">
    <property type="entry name" value="Multifunctional_regulatory"/>
</dbReference>
<feature type="repeat" description="ANK" evidence="3">
    <location>
        <begin position="137"/>
        <end position="169"/>
    </location>
</feature>
<dbReference type="PROSITE" id="PS51257">
    <property type="entry name" value="PROKAR_LIPOPROTEIN"/>
    <property type="match status" value="1"/>
</dbReference>
<dbReference type="PANTHER" id="PTHR24189:SF50">
    <property type="entry name" value="ANKYRIN REPEAT AND SOCS BOX PROTEIN 2"/>
    <property type="match status" value="1"/>
</dbReference>
<name>A0A0K1NJW4_9BACT</name>
<dbReference type="PROSITE" id="PS50088">
    <property type="entry name" value="ANK_REPEAT"/>
    <property type="match status" value="2"/>
</dbReference>
<dbReference type="KEGG" id="pfus:ADJ77_06265"/>